<comment type="caution">
    <text evidence="2">The sequence shown here is derived from an EMBL/GenBank/DDBJ whole genome shotgun (WGS) entry which is preliminary data.</text>
</comment>
<evidence type="ECO:0000313" key="2">
    <source>
        <dbReference type="EMBL" id="MQM23217.1"/>
    </source>
</evidence>
<dbReference type="CDD" id="cd06222">
    <property type="entry name" value="RNase_H_like"/>
    <property type="match status" value="1"/>
</dbReference>
<dbReference type="InterPro" id="IPR012337">
    <property type="entry name" value="RNaseH-like_sf"/>
</dbReference>
<dbReference type="InterPro" id="IPR036397">
    <property type="entry name" value="RNaseH_sf"/>
</dbReference>
<reference evidence="2" key="1">
    <citation type="submission" date="2017-07" db="EMBL/GenBank/DDBJ databases">
        <title>Taro Niue Genome Assembly and Annotation.</title>
        <authorList>
            <person name="Atibalentja N."/>
            <person name="Keating K."/>
            <person name="Fields C.J."/>
        </authorList>
    </citation>
    <scope>NUCLEOTIDE SEQUENCE</scope>
    <source>
        <strain evidence="2">Niue_2</strain>
        <tissue evidence="2">Leaf</tissue>
    </source>
</reference>
<dbReference type="GO" id="GO:0003676">
    <property type="term" value="F:nucleic acid binding"/>
    <property type="evidence" value="ECO:0007669"/>
    <property type="project" value="InterPro"/>
</dbReference>
<evidence type="ECO:0000259" key="1">
    <source>
        <dbReference type="Pfam" id="PF13456"/>
    </source>
</evidence>
<dbReference type="EMBL" id="NMUH01015440">
    <property type="protein sequence ID" value="MQM23217.1"/>
    <property type="molecule type" value="Genomic_DNA"/>
</dbReference>
<sequence>MDGICRRHWVAWSTIQRPIAEGGNPGECGGGGCIRDKQGNVHVAFAHFYGVGNSMITELRALCDGLHLAASLGFHLSIVYSDSISLVSSFKQGRCSSWTAYRWWRDARTMLNRDSILLSHVLILVEWEHSPLLGVGALS</sequence>
<dbReference type="PANTHER" id="PTHR47723:SF19">
    <property type="entry name" value="POLYNUCLEOTIDYL TRANSFERASE, RIBONUCLEASE H-LIKE SUPERFAMILY PROTEIN"/>
    <property type="match status" value="1"/>
</dbReference>
<gene>
    <name evidence="2" type="ORF">Taro_056280</name>
</gene>
<protein>
    <recommendedName>
        <fullName evidence="1">RNase H type-1 domain-containing protein</fullName>
    </recommendedName>
</protein>
<proteinExistence type="predicted"/>
<dbReference type="InterPro" id="IPR053151">
    <property type="entry name" value="RNase_H-like"/>
</dbReference>
<dbReference type="InterPro" id="IPR044730">
    <property type="entry name" value="RNase_H-like_dom_plant"/>
</dbReference>
<dbReference type="PANTHER" id="PTHR47723">
    <property type="entry name" value="OS05G0353850 PROTEIN"/>
    <property type="match status" value="1"/>
</dbReference>
<accession>A0A843XWV3</accession>
<dbReference type="InterPro" id="IPR002156">
    <property type="entry name" value="RNaseH_domain"/>
</dbReference>
<organism evidence="2 3">
    <name type="scientific">Colocasia esculenta</name>
    <name type="common">Wild taro</name>
    <name type="synonym">Arum esculentum</name>
    <dbReference type="NCBI Taxonomy" id="4460"/>
    <lineage>
        <taxon>Eukaryota</taxon>
        <taxon>Viridiplantae</taxon>
        <taxon>Streptophyta</taxon>
        <taxon>Embryophyta</taxon>
        <taxon>Tracheophyta</taxon>
        <taxon>Spermatophyta</taxon>
        <taxon>Magnoliopsida</taxon>
        <taxon>Liliopsida</taxon>
        <taxon>Araceae</taxon>
        <taxon>Aroideae</taxon>
        <taxon>Colocasieae</taxon>
        <taxon>Colocasia</taxon>
    </lineage>
</organism>
<dbReference type="Proteomes" id="UP000652761">
    <property type="component" value="Unassembled WGS sequence"/>
</dbReference>
<name>A0A843XWV3_COLES</name>
<dbReference type="SUPFAM" id="SSF53098">
    <property type="entry name" value="Ribonuclease H-like"/>
    <property type="match status" value="1"/>
</dbReference>
<feature type="domain" description="RNase H type-1" evidence="1">
    <location>
        <begin position="25"/>
        <end position="121"/>
    </location>
</feature>
<dbReference type="OrthoDB" id="597234at2759"/>
<evidence type="ECO:0000313" key="3">
    <source>
        <dbReference type="Proteomes" id="UP000652761"/>
    </source>
</evidence>
<dbReference type="Pfam" id="PF13456">
    <property type="entry name" value="RVT_3"/>
    <property type="match status" value="1"/>
</dbReference>
<dbReference type="GO" id="GO:0004523">
    <property type="term" value="F:RNA-DNA hybrid ribonuclease activity"/>
    <property type="evidence" value="ECO:0007669"/>
    <property type="project" value="InterPro"/>
</dbReference>
<keyword evidence="3" id="KW-1185">Reference proteome</keyword>
<dbReference type="AlphaFoldDB" id="A0A843XWV3"/>
<dbReference type="Gene3D" id="3.30.420.10">
    <property type="entry name" value="Ribonuclease H-like superfamily/Ribonuclease H"/>
    <property type="match status" value="1"/>
</dbReference>